<reference evidence="2" key="1">
    <citation type="journal article" date="2021" name="PeerJ">
        <title>Extensive microbial diversity within the chicken gut microbiome revealed by metagenomics and culture.</title>
        <authorList>
            <person name="Gilroy R."/>
            <person name="Ravi A."/>
            <person name="Getino M."/>
            <person name="Pursley I."/>
            <person name="Horton D.L."/>
            <person name="Alikhan N.F."/>
            <person name="Baker D."/>
            <person name="Gharbi K."/>
            <person name="Hall N."/>
            <person name="Watson M."/>
            <person name="Adriaenssens E.M."/>
            <person name="Foster-Nyarko E."/>
            <person name="Jarju S."/>
            <person name="Secka A."/>
            <person name="Antonio M."/>
            <person name="Oren A."/>
            <person name="Chaudhuri R.R."/>
            <person name="La Ragione R."/>
            <person name="Hildebrand F."/>
            <person name="Pallen M.J."/>
        </authorList>
    </citation>
    <scope>NUCLEOTIDE SEQUENCE</scope>
    <source>
        <strain evidence="2">5134</strain>
    </source>
</reference>
<comment type="caution">
    <text evidence="2">The sequence shown here is derived from an EMBL/GenBank/DDBJ whole genome shotgun (WGS) entry which is preliminary data.</text>
</comment>
<name>A0A9D1YYA3_9BACT</name>
<evidence type="ECO:0000313" key="2">
    <source>
        <dbReference type="EMBL" id="HIY67958.1"/>
    </source>
</evidence>
<dbReference type="Proteomes" id="UP000886844">
    <property type="component" value="Unassembled WGS sequence"/>
</dbReference>
<dbReference type="PANTHER" id="PTHR18964:SF149">
    <property type="entry name" value="BIFUNCTIONAL UDP-N-ACETYLGLUCOSAMINE 2-EPIMERASE_N-ACETYLMANNOSAMINE KINASE"/>
    <property type="match status" value="1"/>
</dbReference>
<evidence type="ECO:0000313" key="3">
    <source>
        <dbReference type="Proteomes" id="UP000886844"/>
    </source>
</evidence>
<accession>A0A9D1YYA3</accession>
<protein>
    <submittedName>
        <fullName evidence="2">ROK family protein</fullName>
    </submittedName>
</protein>
<dbReference type="PANTHER" id="PTHR18964">
    <property type="entry name" value="ROK (REPRESSOR, ORF, KINASE) FAMILY"/>
    <property type="match status" value="1"/>
</dbReference>
<sequence length="312" mass="32601">MDSTANNCRLLFDVGGTFLKAVVADATGELIPASEFSCPMPSDGTREEIVGALTASVARGAAFASAHGLVLSGIGIAFPGPFDFTRGVPLMEHKFRSVYGFSLAEVLHGLPETGPDMPIRFMHDVNAAMLGEMTRGNARTFGNAAIVALGTGLGFACCLDREVQYSPMGSPRISIFKRPCRDGILEDWVSKRGFLRIHAGLTGQSDPNLTVADLARMAFAGDSAARETFAEAGRILADAIGGVLSELRIECLLLGGQISRSSALLEPTLVEGLRDVACLRRVAPAAHIGEAAFYGLLAGLDLPATAAASGSC</sequence>
<dbReference type="EMBL" id="DXDA01000007">
    <property type="protein sequence ID" value="HIY67958.1"/>
    <property type="molecule type" value="Genomic_DNA"/>
</dbReference>
<dbReference type="SUPFAM" id="SSF53067">
    <property type="entry name" value="Actin-like ATPase domain"/>
    <property type="match status" value="1"/>
</dbReference>
<reference evidence="2" key="2">
    <citation type="submission" date="2021-04" db="EMBL/GenBank/DDBJ databases">
        <authorList>
            <person name="Gilroy R."/>
        </authorList>
    </citation>
    <scope>NUCLEOTIDE SEQUENCE</scope>
    <source>
        <strain evidence="2">5134</strain>
    </source>
</reference>
<dbReference type="AlphaFoldDB" id="A0A9D1YYA3"/>
<dbReference type="Pfam" id="PF00480">
    <property type="entry name" value="ROK"/>
    <property type="match status" value="1"/>
</dbReference>
<dbReference type="InterPro" id="IPR000600">
    <property type="entry name" value="ROK"/>
</dbReference>
<evidence type="ECO:0000256" key="1">
    <source>
        <dbReference type="ARBA" id="ARBA00006479"/>
    </source>
</evidence>
<gene>
    <name evidence="2" type="ORF">H9828_00915</name>
</gene>
<organism evidence="2 3">
    <name type="scientific">Candidatus Alistipes intestinigallinarum</name>
    <dbReference type="NCBI Taxonomy" id="2838440"/>
    <lineage>
        <taxon>Bacteria</taxon>
        <taxon>Pseudomonadati</taxon>
        <taxon>Bacteroidota</taxon>
        <taxon>Bacteroidia</taxon>
        <taxon>Bacteroidales</taxon>
        <taxon>Rikenellaceae</taxon>
        <taxon>Alistipes</taxon>
    </lineage>
</organism>
<dbReference type="Gene3D" id="3.30.420.40">
    <property type="match status" value="2"/>
</dbReference>
<dbReference type="InterPro" id="IPR043129">
    <property type="entry name" value="ATPase_NBD"/>
</dbReference>
<proteinExistence type="inferred from homology"/>
<comment type="similarity">
    <text evidence="1">Belongs to the ROK (NagC/XylR) family.</text>
</comment>